<feature type="compositionally biased region" description="Polar residues" evidence="1">
    <location>
        <begin position="108"/>
        <end position="120"/>
    </location>
</feature>
<proteinExistence type="predicted"/>
<dbReference type="Gene3D" id="3.30.420.10">
    <property type="entry name" value="Ribonuclease H-like superfamily/Ribonuclease H"/>
    <property type="match status" value="1"/>
</dbReference>
<feature type="region of interest" description="Disordered" evidence="1">
    <location>
        <begin position="70"/>
        <end position="139"/>
    </location>
</feature>
<name>A0A818ANW2_9BILA</name>
<accession>A0A818ANW2</accession>
<dbReference type="Proteomes" id="UP000663825">
    <property type="component" value="Unassembled WGS sequence"/>
</dbReference>
<dbReference type="GO" id="GO:0003676">
    <property type="term" value="F:nucleic acid binding"/>
    <property type="evidence" value="ECO:0007669"/>
    <property type="project" value="InterPro"/>
</dbReference>
<organism evidence="2 3">
    <name type="scientific">Rotaria socialis</name>
    <dbReference type="NCBI Taxonomy" id="392032"/>
    <lineage>
        <taxon>Eukaryota</taxon>
        <taxon>Metazoa</taxon>
        <taxon>Spiralia</taxon>
        <taxon>Gnathifera</taxon>
        <taxon>Rotifera</taxon>
        <taxon>Eurotatoria</taxon>
        <taxon>Bdelloidea</taxon>
        <taxon>Philodinida</taxon>
        <taxon>Philodinidae</taxon>
        <taxon>Rotaria</taxon>
    </lineage>
</organism>
<comment type="caution">
    <text evidence="2">The sequence shown here is derived from an EMBL/GenBank/DDBJ whole genome shotgun (WGS) entry which is preliminary data.</text>
</comment>
<protein>
    <recommendedName>
        <fullName evidence="4">Tesmin/TSO1-like CXC domain-containing protein</fullName>
    </recommendedName>
</protein>
<evidence type="ECO:0008006" key="4">
    <source>
        <dbReference type="Google" id="ProtNLM"/>
    </source>
</evidence>
<evidence type="ECO:0000256" key="1">
    <source>
        <dbReference type="SAM" id="MobiDB-lite"/>
    </source>
</evidence>
<evidence type="ECO:0000313" key="2">
    <source>
        <dbReference type="EMBL" id="CAF3406550.1"/>
    </source>
</evidence>
<dbReference type="InterPro" id="IPR036397">
    <property type="entry name" value="RNaseH_sf"/>
</dbReference>
<evidence type="ECO:0000313" key="3">
    <source>
        <dbReference type="Proteomes" id="UP000663825"/>
    </source>
</evidence>
<dbReference type="AlphaFoldDB" id="A0A818ANW2"/>
<reference evidence="2" key="1">
    <citation type="submission" date="2021-02" db="EMBL/GenBank/DDBJ databases">
        <authorList>
            <person name="Nowell W R."/>
        </authorList>
    </citation>
    <scope>NUCLEOTIDE SEQUENCE</scope>
</reference>
<dbReference type="EMBL" id="CAJNXB010005070">
    <property type="protein sequence ID" value="CAF3406550.1"/>
    <property type="molecule type" value="Genomic_DNA"/>
</dbReference>
<gene>
    <name evidence="2" type="ORF">TIS948_LOCUS28188</name>
</gene>
<sequence length="304" mass="34118">MEDQNTTCWTTCLLPAIYSMNTSLARGVNMTPYQIVFGQKPRLDHELWKLIEEQDIEFEEDLPASIRESLAGDGTSESTEPSQATQPIQEPEPPQATQPIQEPEPTQVIDTSNNSSNVETKQFDEQTDDDITSTTSRHSEIRKRATKTYLSNANKKIKIHDEFIKDLSLKCLIGEYVGIKINKVDRTNTDPKILPVVVLEKKDDKIKVACEFGIINQWWSLDSVALLSTVPENLVNLQKNELKEISFITASRLFVRGGINGVTCSCKGGCKTKQCPCRKKSVPCSTKCHKNGVRCVNLELDDKI</sequence>
<dbReference type="OrthoDB" id="9989849at2759"/>
<feature type="compositionally biased region" description="Polar residues" evidence="1">
    <location>
        <begin position="75"/>
        <end position="88"/>
    </location>
</feature>